<dbReference type="AlphaFoldDB" id="A0AAD5PI86"/>
<proteinExistence type="predicted"/>
<reference evidence="1" key="2">
    <citation type="submission" date="2023-02" db="EMBL/GenBank/DDBJ databases">
        <authorList>
            <consortium name="DOE Joint Genome Institute"/>
            <person name="Mondo S.J."/>
            <person name="Chang Y."/>
            <person name="Wang Y."/>
            <person name="Ahrendt S."/>
            <person name="Andreopoulos W."/>
            <person name="Barry K."/>
            <person name="Beard J."/>
            <person name="Benny G.L."/>
            <person name="Blankenship S."/>
            <person name="Bonito G."/>
            <person name="Cuomo C."/>
            <person name="Desiro A."/>
            <person name="Gervers K.A."/>
            <person name="Hundley H."/>
            <person name="Kuo A."/>
            <person name="LaButti K."/>
            <person name="Lang B.F."/>
            <person name="Lipzen A."/>
            <person name="O'Donnell K."/>
            <person name="Pangilinan J."/>
            <person name="Reynolds N."/>
            <person name="Sandor L."/>
            <person name="Smith M.W."/>
            <person name="Tsang A."/>
            <person name="Grigoriev I.V."/>
            <person name="Stajich J.E."/>
            <person name="Spatafora J.W."/>
        </authorList>
    </citation>
    <scope>NUCLEOTIDE SEQUENCE</scope>
    <source>
        <strain evidence="1">RSA 2281</strain>
    </source>
</reference>
<organism evidence="1 2">
    <name type="scientific">Phascolomyces articulosus</name>
    <dbReference type="NCBI Taxonomy" id="60185"/>
    <lineage>
        <taxon>Eukaryota</taxon>
        <taxon>Fungi</taxon>
        <taxon>Fungi incertae sedis</taxon>
        <taxon>Mucoromycota</taxon>
        <taxon>Mucoromycotina</taxon>
        <taxon>Mucoromycetes</taxon>
        <taxon>Mucorales</taxon>
        <taxon>Lichtheimiaceae</taxon>
        <taxon>Phascolomyces</taxon>
    </lineage>
</organism>
<protein>
    <recommendedName>
        <fullName evidence="3">F-box domain-containing protein</fullName>
    </recommendedName>
</protein>
<dbReference type="GO" id="GO:0031146">
    <property type="term" value="P:SCF-dependent proteasomal ubiquitin-dependent protein catabolic process"/>
    <property type="evidence" value="ECO:0007669"/>
    <property type="project" value="TreeGrafter"/>
</dbReference>
<dbReference type="InterPro" id="IPR036047">
    <property type="entry name" value="F-box-like_dom_sf"/>
</dbReference>
<dbReference type="SUPFAM" id="SSF52047">
    <property type="entry name" value="RNI-like"/>
    <property type="match status" value="1"/>
</dbReference>
<dbReference type="Gene3D" id="3.80.10.10">
    <property type="entry name" value="Ribonuclease Inhibitor"/>
    <property type="match status" value="2"/>
</dbReference>
<dbReference type="SUPFAM" id="SSF81383">
    <property type="entry name" value="F-box domain"/>
    <property type="match status" value="1"/>
</dbReference>
<dbReference type="EMBL" id="JAIXMP010000004">
    <property type="protein sequence ID" value="KAI9274356.1"/>
    <property type="molecule type" value="Genomic_DNA"/>
</dbReference>
<dbReference type="Proteomes" id="UP001209540">
    <property type="component" value="Unassembled WGS sequence"/>
</dbReference>
<evidence type="ECO:0008006" key="3">
    <source>
        <dbReference type="Google" id="ProtNLM"/>
    </source>
</evidence>
<evidence type="ECO:0000313" key="2">
    <source>
        <dbReference type="Proteomes" id="UP001209540"/>
    </source>
</evidence>
<accession>A0AAD5PI86</accession>
<name>A0AAD5PI86_9FUNG</name>
<sequence>MAIISRYLLTILDYIRNDYSSKQSMWIIIAFHSNIKFGLIHAPYHQLPLWRKRHKEKDKYSTPSIPPLPEPESYLVSRVVNTNENVSKRKKAIEQIINESPTSAKSYFIAVQIYQEQDDPYAALSIYLQGLKYVQPDDPDYSSLQMEKQKLVARIKHRDHSRFFDLFHTILDYKDLLRCACVCRHWKGFMMEWPEFWGKIALETPNMEQSTLVSIFQEQIQELRLEEPIDPVLTHDILWLLNLRENNDSIQRICKFQMLALNIRLLSDAARSMSSSLKQIELINCPIQQVDVIQHMLPSCSQTLTHVSFSHNNINPVAVMNYNDLIVNDRNDFIIALYLTPLRKQTPLPATTHFYSTLTYLKIDMDFDSRYYTKYNNEVGGVYKHTAALIKKCPNLTYIFLDSYGTDDRTKLGLCFYHAIKSCPRLKNLIIFRYAYMPQTIISNINQSEYDMTITPSLTLSNNDTVSSFTTDGILGKIYKKINQTATGTRFIINAPCALRRFGFLHYNLKVRSKDVTEVLKNSHASLELLYLGYDGVSLCTTALAKLTSLGCPKLREIRISTGDLMIDGGSWYPLTSPVLVQLFSNCPALETIELDDTRWKFRYLQFNGFIVEEIAKKCPRLRHLRLFYSCSWSGSSDFCKSKEKQECSTSSQLERLKISQMNHNIAYTLVKNIVSLKYLQIGSWTDDTSKGDRVDNDNLVQKIKDILTERGGLLVIKPK</sequence>
<evidence type="ECO:0000313" key="1">
    <source>
        <dbReference type="EMBL" id="KAI9274356.1"/>
    </source>
</evidence>
<comment type="caution">
    <text evidence="1">The sequence shown here is derived from an EMBL/GenBank/DDBJ whole genome shotgun (WGS) entry which is preliminary data.</text>
</comment>
<dbReference type="InterPro" id="IPR032675">
    <property type="entry name" value="LRR_dom_sf"/>
</dbReference>
<dbReference type="GO" id="GO:0019005">
    <property type="term" value="C:SCF ubiquitin ligase complex"/>
    <property type="evidence" value="ECO:0007669"/>
    <property type="project" value="TreeGrafter"/>
</dbReference>
<dbReference type="PANTHER" id="PTHR13318">
    <property type="entry name" value="PARTNER OF PAIRED, ISOFORM B-RELATED"/>
    <property type="match status" value="1"/>
</dbReference>
<gene>
    <name evidence="1" type="ORF">BDA99DRAFT_533004</name>
</gene>
<keyword evidence="2" id="KW-1185">Reference proteome</keyword>
<reference evidence="1" key="1">
    <citation type="journal article" date="2022" name="IScience">
        <title>Evolution of zygomycete secretomes and the origins of terrestrial fungal ecologies.</title>
        <authorList>
            <person name="Chang Y."/>
            <person name="Wang Y."/>
            <person name="Mondo S."/>
            <person name="Ahrendt S."/>
            <person name="Andreopoulos W."/>
            <person name="Barry K."/>
            <person name="Beard J."/>
            <person name="Benny G.L."/>
            <person name="Blankenship S."/>
            <person name="Bonito G."/>
            <person name="Cuomo C."/>
            <person name="Desiro A."/>
            <person name="Gervers K.A."/>
            <person name="Hundley H."/>
            <person name="Kuo A."/>
            <person name="LaButti K."/>
            <person name="Lang B.F."/>
            <person name="Lipzen A."/>
            <person name="O'Donnell K."/>
            <person name="Pangilinan J."/>
            <person name="Reynolds N."/>
            <person name="Sandor L."/>
            <person name="Smith M.E."/>
            <person name="Tsang A."/>
            <person name="Grigoriev I.V."/>
            <person name="Stajich J.E."/>
            <person name="Spatafora J.W."/>
        </authorList>
    </citation>
    <scope>NUCLEOTIDE SEQUENCE</scope>
    <source>
        <strain evidence="1">RSA 2281</strain>
    </source>
</reference>